<accession>X0T9C2</accession>
<feature type="region of interest" description="Disordered" evidence="1">
    <location>
        <begin position="1"/>
        <end position="32"/>
    </location>
</feature>
<name>X0T9C2_9ZZZZ</name>
<gene>
    <name evidence="2" type="ORF">S01H1_31356</name>
</gene>
<proteinExistence type="predicted"/>
<evidence type="ECO:0000313" key="2">
    <source>
        <dbReference type="EMBL" id="GAF89809.1"/>
    </source>
</evidence>
<organism evidence="2">
    <name type="scientific">marine sediment metagenome</name>
    <dbReference type="NCBI Taxonomy" id="412755"/>
    <lineage>
        <taxon>unclassified sequences</taxon>
        <taxon>metagenomes</taxon>
        <taxon>ecological metagenomes</taxon>
    </lineage>
</organism>
<comment type="caution">
    <text evidence="2">The sequence shown here is derived from an EMBL/GenBank/DDBJ whole genome shotgun (WGS) entry which is preliminary data.</text>
</comment>
<sequence>ILQRRDMETGLRLHAGERKEEDGETAETVIDG</sequence>
<evidence type="ECO:0000256" key="1">
    <source>
        <dbReference type="SAM" id="MobiDB-lite"/>
    </source>
</evidence>
<reference evidence="2" key="1">
    <citation type="journal article" date="2014" name="Front. Microbiol.">
        <title>High frequency of phylogenetically diverse reductive dehalogenase-homologous genes in deep subseafloor sedimentary metagenomes.</title>
        <authorList>
            <person name="Kawai M."/>
            <person name="Futagami T."/>
            <person name="Toyoda A."/>
            <person name="Takaki Y."/>
            <person name="Nishi S."/>
            <person name="Hori S."/>
            <person name="Arai W."/>
            <person name="Tsubouchi T."/>
            <person name="Morono Y."/>
            <person name="Uchiyama I."/>
            <person name="Ito T."/>
            <person name="Fujiyama A."/>
            <person name="Inagaki F."/>
            <person name="Takami H."/>
        </authorList>
    </citation>
    <scope>NUCLEOTIDE SEQUENCE</scope>
    <source>
        <strain evidence="2">Expedition CK06-06</strain>
    </source>
</reference>
<feature type="compositionally biased region" description="Basic and acidic residues" evidence="1">
    <location>
        <begin position="1"/>
        <end position="21"/>
    </location>
</feature>
<protein>
    <submittedName>
        <fullName evidence="2">Uncharacterized protein</fullName>
    </submittedName>
</protein>
<dbReference type="AlphaFoldDB" id="X0T9C2"/>
<dbReference type="EMBL" id="BARS01019342">
    <property type="protein sequence ID" value="GAF89809.1"/>
    <property type="molecule type" value="Genomic_DNA"/>
</dbReference>
<feature type="non-terminal residue" evidence="2">
    <location>
        <position position="1"/>
    </location>
</feature>